<evidence type="ECO:0000256" key="2">
    <source>
        <dbReference type="ARBA" id="ARBA00011975"/>
    </source>
</evidence>
<dbReference type="PROSITE" id="PS51038">
    <property type="entry name" value="BAH"/>
    <property type="match status" value="2"/>
</dbReference>
<dbReference type="Pfam" id="PF01426">
    <property type="entry name" value="BAH"/>
    <property type="match status" value="2"/>
</dbReference>
<feature type="domain" description="BAH" evidence="10">
    <location>
        <begin position="607"/>
        <end position="746"/>
    </location>
</feature>
<dbReference type="Pfam" id="PF12047">
    <property type="entry name" value="DNMT1-RFD"/>
    <property type="match status" value="1"/>
</dbReference>
<dbReference type="GO" id="GO:0003886">
    <property type="term" value="F:DNA (cytosine-5-)-methyltransferase activity"/>
    <property type="evidence" value="ECO:0007669"/>
    <property type="project" value="UniProtKB-EC"/>
</dbReference>
<dbReference type="PANTHER" id="PTHR10629:SF60">
    <property type="entry name" value="DNA (CYTOSINE-5)-METHYLTRANSFERASE 1A"/>
    <property type="match status" value="1"/>
</dbReference>
<dbReference type="Gene3D" id="3.40.50.150">
    <property type="entry name" value="Vaccinia Virus protein VP39"/>
    <property type="match status" value="1"/>
</dbReference>
<sequence length="891" mass="101518">MHYGLQPGLQKCFERQGAYKMFQELKLVFQTHARVERYETSDKYFAYKMEENNSTSEHVLRMSEYYNRSNQVGVNLPDKIVIERVLQSLSPSYWNFTSVHSSPWVFDTGSVAMISNFKQELQNEQRLVEGEVTITKRRQAKPKSGNENIIEESNVTTNIGHDAIGYKRPKREVAHSNFSEKAFDLSEEDSLVTPKEARIEEETEAIRYKLRQPTKQYTLWCDTVLKTARLAVSVIALLKEQTRASKLSFADVTKRVAEFERGHHAFISKDATLVERYVVVHGQIILQQIANYPDEYIRRCAFVTGLVKKMEERGHTKLAMKKKYQVARGGNLNPSAKVTPISKRNLMRATTTKLVSRIWGDYYATHFLEDSKEGEENEEDDAEGEVEVGEEHVSRTLPPTRSRVTSLDVCEEIKWEGQMVGKTPAGEALYRSVRVGDLSIVVGGVVTLEGDSGEAIMCFVEYIFETHDGTRMIHGRVLQNGSHTVLGNGANEREVFFTNDCLQFKVGDMRESVTVSFQLIPWGHKCRKDHLEAIRVERANAEDRKKKRLPVEYICKSLYCPEIGAFFSLPYKKMANGPGTCSSCEERVEEGDEFKILSETSFVLRIVTYNIHDFLYIKPEFFPRVEGRGTYRAGRNVGLKPYVVCRLQSVNGASRSHKANLKSTKVSVRRLYRCDDISSDKAYSSDIREVYYSEDIVSVPVGMIEGKYEVTAKDDLPNSNLPVVVEHAFYCEHLYDPGTGALKQLSTNVKFTLERKAPASRKNKGKQICDDEQAGSDKHKDETPENCLATLDIFAGCGGEVEFINGGPPCQGFSWMNRFKQSPWSKVQCEMIPAFLSFAEYFRPRFFLLENVRNFVSFNKGRTFRLTLALLLEMGRQVRFGILEEGAYDIS</sequence>
<proteinExistence type="predicted"/>
<name>R7W3B7_AEGTA</name>
<dbReference type="SMART" id="SM00439">
    <property type="entry name" value="BAH"/>
    <property type="match status" value="2"/>
</dbReference>
<keyword evidence="3" id="KW-0489">Methyltransferase</keyword>
<reference evidence="11" key="1">
    <citation type="submission" date="2015-06" db="UniProtKB">
        <authorList>
            <consortium name="EnsemblPlants"/>
        </authorList>
    </citation>
    <scope>IDENTIFICATION</scope>
</reference>
<dbReference type="InterPro" id="IPR050390">
    <property type="entry name" value="C5-Methyltransferase"/>
</dbReference>
<feature type="domain" description="BAH" evidence="10">
    <location>
        <begin position="438"/>
        <end position="570"/>
    </location>
</feature>
<keyword evidence="4" id="KW-0808">Transferase</keyword>
<dbReference type="PANTHER" id="PTHR10629">
    <property type="entry name" value="CYTOSINE-SPECIFIC METHYLTRANSFERASE"/>
    <property type="match status" value="1"/>
</dbReference>
<dbReference type="SUPFAM" id="SSF53335">
    <property type="entry name" value="S-adenosyl-L-methionine-dependent methyltransferases"/>
    <property type="match status" value="1"/>
</dbReference>
<evidence type="ECO:0000256" key="7">
    <source>
        <dbReference type="ARBA" id="ARBA00023125"/>
    </source>
</evidence>
<dbReference type="AlphaFoldDB" id="R7W3B7"/>
<dbReference type="EC" id="2.1.1.37" evidence="2"/>
<dbReference type="InterPro" id="IPR018117">
    <property type="entry name" value="C5_DNA_meth_AS"/>
</dbReference>
<feature type="compositionally biased region" description="Acidic residues" evidence="9">
    <location>
        <begin position="372"/>
        <end position="388"/>
    </location>
</feature>
<evidence type="ECO:0000256" key="8">
    <source>
        <dbReference type="ARBA" id="ARBA00023242"/>
    </source>
</evidence>
<evidence type="ECO:0000259" key="10">
    <source>
        <dbReference type="PROSITE" id="PS51038"/>
    </source>
</evidence>
<protein>
    <recommendedName>
        <fullName evidence="2">DNA (cytosine-5-)-methyltransferase</fullName>
        <ecNumber evidence="2">2.1.1.37</ecNumber>
    </recommendedName>
</protein>
<comment type="subcellular location">
    <subcellularLocation>
        <location evidence="1">Nucleus</location>
    </subcellularLocation>
</comment>
<keyword evidence="5" id="KW-0949">S-adenosyl-L-methionine</keyword>
<dbReference type="GO" id="GO:0003682">
    <property type="term" value="F:chromatin binding"/>
    <property type="evidence" value="ECO:0007669"/>
    <property type="project" value="InterPro"/>
</dbReference>
<evidence type="ECO:0000256" key="3">
    <source>
        <dbReference type="ARBA" id="ARBA00022603"/>
    </source>
</evidence>
<dbReference type="InterPro" id="IPR043151">
    <property type="entry name" value="BAH_sf"/>
</dbReference>
<dbReference type="InterPro" id="IPR022702">
    <property type="entry name" value="Cytosine_MeTrfase1_RFD"/>
</dbReference>
<dbReference type="GO" id="GO:0032259">
    <property type="term" value="P:methylation"/>
    <property type="evidence" value="ECO:0007669"/>
    <property type="project" value="UniProtKB-KW"/>
</dbReference>
<dbReference type="GO" id="GO:0005634">
    <property type="term" value="C:nucleus"/>
    <property type="evidence" value="ECO:0007669"/>
    <property type="project" value="UniProtKB-SubCell"/>
</dbReference>
<dbReference type="PROSITE" id="PS00094">
    <property type="entry name" value="C5_MTASE_1"/>
    <property type="match status" value="1"/>
</dbReference>
<dbReference type="EnsemblPlants" id="EMT14517">
    <property type="protein sequence ID" value="EMT14517"/>
    <property type="gene ID" value="F775_52203"/>
</dbReference>
<evidence type="ECO:0000256" key="4">
    <source>
        <dbReference type="ARBA" id="ARBA00022679"/>
    </source>
</evidence>
<evidence type="ECO:0000256" key="1">
    <source>
        <dbReference type="ARBA" id="ARBA00004123"/>
    </source>
</evidence>
<organism evidence="11">
    <name type="scientific">Aegilops tauschii</name>
    <name type="common">Tausch's goatgrass</name>
    <name type="synonym">Aegilops squarrosa</name>
    <dbReference type="NCBI Taxonomy" id="37682"/>
    <lineage>
        <taxon>Eukaryota</taxon>
        <taxon>Viridiplantae</taxon>
        <taxon>Streptophyta</taxon>
        <taxon>Embryophyta</taxon>
        <taxon>Tracheophyta</taxon>
        <taxon>Spermatophyta</taxon>
        <taxon>Magnoliopsida</taxon>
        <taxon>Liliopsida</taxon>
        <taxon>Poales</taxon>
        <taxon>Poaceae</taxon>
        <taxon>BOP clade</taxon>
        <taxon>Pooideae</taxon>
        <taxon>Triticodae</taxon>
        <taxon>Triticeae</taxon>
        <taxon>Triticinae</taxon>
        <taxon>Aegilops</taxon>
    </lineage>
</organism>
<feature type="region of interest" description="Disordered" evidence="9">
    <location>
        <begin position="370"/>
        <end position="400"/>
    </location>
</feature>
<dbReference type="InterPro" id="IPR001525">
    <property type="entry name" value="C5_MeTfrase"/>
</dbReference>
<dbReference type="GO" id="GO:0003677">
    <property type="term" value="F:DNA binding"/>
    <property type="evidence" value="ECO:0007669"/>
    <property type="project" value="UniProtKB-KW"/>
</dbReference>
<feature type="region of interest" description="Disordered" evidence="9">
    <location>
        <begin position="756"/>
        <end position="783"/>
    </location>
</feature>
<keyword evidence="8" id="KW-0539">Nucleus</keyword>
<evidence type="ECO:0000313" key="11">
    <source>
        <dbReference type="EnsemblPlants" id="EMT14517"/>
    </source>
</evidence>
<keyword evidence="6" id="KW-0677">Repeat</keyword>
<evidence type="ECO:0000256" key="9">
    <source>
        <dbReference type="SAM" id="MobiDB-lite"/>
    </source>
</evidence>
<accession>R7W3B7</accession>
<evidence type="ECO:0000256" key="6">
    <source>
        <dbReference type="ARBA" id="ARBA00022737"/>
    </source>
</evidence>
<dbReference type="InterPro" id="IPR001025">
    <property type="entry name" value="BAH_dom"/>
</dbReference>
<dbReference type="GO" id="GO:0044027">
    <property type="term" value="P:negative regulation of gene expression via chromosomal CpG island methylation"/>
    <property type="evidence" value="ECO:0007669"/>
    <property type="project" value="TreeGrafter"/>
</dbReference>
<dbReference type="Pfam" id="PF00145">
    <property type="entry name" value="DNA_methylase"/>
    <property type="match status" value="1"/>
</dbReference>
<dbReference type="CDD" id="cd04708">
    <property type="entry name" value="BAH_plantDCM_II"/>
    <property type="match status" value="1"/>
</dbReference>
<keyword evidence="7" id="KW-0238">DNA-binding</keyword>
<dbReference type="InterPro" id="IPR029063">
    <property type="entry name" value="SAM-dependent_MTases_sf"/>
</dbReference>
<dbReference type="Gene3D" id="2.30.30.490">
    <property type="match status" value="2"/>
</dbReference>
<evidence type="ECO:0000256" key="5">
    <source>
        <dbReference type="ARBA" id="ARBA00022691"/>
    </source>
</evidence>
<dbReference type="Pfam" id="PF14223">
    <property type="entry name" value="Retrotran_gag_2"/>
    <property type="match status" value="1"/>
</dbReference>